<feature type="non-terminal residue" evidence="1">
    <location>
        <position position="54"/>
    </location>
</feature>
<reference evidence="1 2" key="1">
    <citation type="journal article" date="2023" name="Plants (Basel)">
        <title>Bridging the Gap: Combining Genomics and Transcriptomics Approaches to Understand Stylosanthes scabra, an Orphan Legume from the Brazilian Caatinga.</title>
        <authorList>
            <person name="Ferreira-Neto J.R.C."/>
            <person name="da Silva M.D."/>
            <person name="Binneck E."/>
            <person name="de Melo N.F."/>
            <person name="da Silva R.H."/>
            <person name="de Melo A.L.T.M."/>
            <person name="Pandolfi V."/>
            <person name="Bustamante F.O."/>
            <person name="Brasileiro-Vidal A.C."/>
            <person name="Benko-Iseppon A.M."/>
        </authorList>
    </citation>
    <scope>NUCLEOTIDE SEQUENCE [LARGE SCALE GENOMIC DNA]</scope>
    <source>
        <tissue evidence="1">Leaves</tissue>
    </source>
</reference>
<keyword evidence="2" id="KW-1185">Reference proteome</keyword>
<dbReference type="Proteomes" id="UP001341840">
    <property type="component" value="Unassembled WGS sequence"/>
</dbReference>
<organism evidence="1 2">
    <name type="scientific">Stylosanthes scabra</name>
    <dbReference type="NCBI Taxonomy" id="79078"/>
    <lineage>
        <taxon>Eukaryota</taxon>
        <taxon>Viridiplantae</taxon>
        <taxon>Streptophyta</taxon>
        <taxon>Embryophyta</taxon>
        <taxon>Tracheophyta</taxon>
        <taxon>Spermatophyta</taxon>
        <taxon>Magnoliopsida</taxon>
        <taxon>eudicotyledons</taxon>
        <taxon>Gunneridae</taxon>
        <taxon>Pentapetalae</taxon>
        <taxon>rosids</taxon>
        <taxon>fabids</taxon>
        <taxon>Fabales</taxon>
        <taxon>Fabaceae</taxon>
        <taxon>Papilionoideae</taxon>
        <taxon>50 kb inversion clade</taxon>
        <taxon>dalbergioids sensu lato</taxon>
        <taxon>Dalbergieae</taxon>
        <taxon>Pterocarpus clade</taxon>
        <taxon>Stylosanthes</taxon>
    </lineage>
</organism>
<gene>
    <name evidence="1" type="ORF">PIB30_065757</name>
</gene>
<comment type="caution">
    <text evidence="1">The sequence shown here is derived from an EMBL/GenBank/DDBJ whole genome shotgun (WGS) entry which is preliminary data.</text>
</comment>
<name>A0ABU6XL08_9FABA</name>
<dbReference type="EMBL" id="JASCZI010212108">
    <property type="protein sequence ID" value="MED6198372.1"/>
    <property type="molecule type" value="Genomic_DNA"/>
</dbReference>
<proteinExistence type="predicted"/>
<accession>A0ABU6XL08</accession>
<protein>
    <submittedName>
        <fullName evidence="1">Uncharacterized protein</fullName>
    </submittedName>
</protein>
<evidence type="ECO:0000313" key="1">
    <source>
        <dbReference type="EMBL" id="MED6198372.1"/>
    </source>
</evidence>
<sequence length="54" mass="5947">MAHLHVPVPQGHPTAPSLAQCRGSIRRHNFLRNQCRGIASRHTCTRPVPLPTTA</sequence>
<evidence type="ECO:0000313" key="2">
    <source>
        <dbReference type="Proteomes" id="UP001341840"/>
    </source>
</evidence>